<dbReference type="VEuPathDB" id="FungiDB:RhiirFUN_004719"/>
<gene>
    <name evidence="1" type="ORF">RhiirC2_707280</name>
</gene>
<dbReference type="EMBL" id="LLXL01000176">
    <property type="protein sequence ID" value="PKK76563.1"/>
    <property type="molecule type" value="Genomic_DNA"/>
</dbReference>
<evidence type="ECO:0000313" key="2">
    <source>
        <dbReference type="Proteomes" id="UP000233469"/>
    </source>
</evidence>
<reference evidence="1 2" key="2">
    <citation type="submission" date="2017-10" db="EMBL/GenBank/DDBJ databases">
        <title>Extensive intraspecific genome diversity in a model arbuscular mycorrhizal fungus.</title>
        <authorList>
            <person name="Chen E.C.H."/>
            <person name="Morin E."/>
            <person name="Baudet D."/>
            <person name="Noel J."/>
            <person name="Ndikumana S."/>
            <person name="Charron P."/>
            <person name="St-Onge C."/>
            <person name="Giorgi J."/>
            <person name="Grigoriev I.V."/>
            <person name="Roux C."/>
            <person name="Martin F.M."/>
            <person name="Corradi N."/>
        </authorList>
    </citation>
    <scope>NUCLEOTIDE SEQUENCE [LARGE SCALE GENOMIC DNA]</scope>
    <source>
        <strain evidence="1 2">C2</strain>
    </source>
</reference>
<organism evidence="1 2">
    <name type="scientific">Rhizophagus irregularis</name>
    <dbReference type="NCBI Taxonomy" id="588596"/>
    <lineage>
        <taxon>Eukaryota</taxon>
        <taxon>Fungi</taxon>
        <taxon>Fungi incertae sedis</taxon>
        <taxon>Mucoromycota</taxon>
        <taxon>Glomeromycotina</taxon>
        <taxon>Glomeromycetes</taxon>
        <taxon>Glomerales</taxon>
        <taxon>Glomeraceae</taxon>
        <taxon>Rhizophagus</taxon>
    </lineage>
</organism>
<comment type="caution">
    <text evidence="1">The sequence shown here is derived from an EMBL/GenBank/DDBJ whole genome shotgun (WGS) entry which is preliminary data.</text>
</comment>
<sequence>MEYENPEDNPMVKSDKDDPILYSDKGIEYHDTNVEITLCSGMQFQLWEELEIHLNIYAFQEGFSYKKIRLEYYMSQTEMNNFTDEEKAVQIKRRTYECSHFHTHTSKKVVQLNKKENGIFHR</sequence>
<dbReference type="OrthoDB" id="2310342at2759"/>
<name>A0A2N1NRQ0_9GLOM</name>
<proteinExistence type="predicted"/>
<reference evidence="1 2" key="1">
    <citation type="submission" date="2016-04" db="EMBL/GenBank/DDBJ databases">
        <title>Genome analyses suggest a sexual origin of heterokaryosis in a supposedly ancient asexual fungus.</title>
        <authorList>
            <person name="Ropars J."/>
            <person name="Sedzielewska K."/>
            <person name="Noel J."/>
            <person name="Charron P."/>
            <person name="Farinelli L."/>
            <person name="Marton T."/>
            <person name="Kruger M."/>
            <person name="Pelin A."/>
            <person name="Brachmann A."/>
            <person name="Corradi N."/>
        </authorList>
    </citation>
    <scope>NUCLEOTIDE SEQUENCE [LARGE SCALE GENOMIC DNA]</scope>
    <source>
        <strain evidence="1 2">C2</strain>
    </source>
</reference>
<dbReference type="VEuPathDB" id="FungiDB:FUN_024029"/>
<dbReference type="AlphaFoldDB" id="A0A2N1NRQ0"/>
<accession>A0A2N1NRQ0</accession>
<protein>
    <submittedName>
        <fullName evidence="1">Uncharacterized protein</fullName>
    </submittedName>
</protein>
<evidence type="ECO:0000313" key="1">
    <source>
        <dbReference type="EMBL" id="PKK76563.1"/>
    </source>
</evidence>
<dbReference type="Proteomes" id="UP000233469">
    <property type="component" value="Unassembled WGS sequence"/>
</dbReference>